<sequence length="403" mass="44453">MGMKHYPAEFKADAVALYRSRPGATIKSVAADLGANTETLRNWIRAADGRRPGVHSAPPAAVQAGGGDVQAELAAARKRIRELEEERDILREAARYFGDGDALVNRCQFVDDHHRRHGVERLCDILGLSRSSFYYWRHTAAARTARQNVEARLAARIHKVHQDSDGTYGAPRITAELRDEGGPAVNHKHVARIMRSLGLEGVRLRRRHRTTVADQAEPKAPDLIGRDFTAAAVNTKYVGDITYLPVSGTKPLYLATVIDLASRRLAGWAIADHMRTELVIDALAAAERTRGSLAGAVMHTDHGSQYTSRAFAEICRSTGVHQSMSAVGSSADNAVAESFNAAFKRETLKGRKGWSNEREARLDAFRWLTRYNTRRRHSHLGQRSPIAYENDFQAAATTMAQAA</sequence>
<keyword evidence="2" id="KW-0175">Coiled coil</keyword>
<dbReference type="Proteomes" id="UP000326029">
    <property type="component" value="Chromosome"/>
</dbReference>
<comment type="function">
    <text evidence="1">Involved in the transposition of the insertion sequence.</text>
</comment>
<protein>
    <submittedName>
        <fullName evidence="4">IS3 family transposase</fullName>
    </submittedName>
</protein>
<reference evidence="4 5" key="1">
    <citation type="submission" date="2017-09" db="EMBL/GenBank/DDBJ databases">
        <authorList>
            <person name="Lee N."/>
            <person name="Cho B.-K."/>
        </authorList>
    </citation>
    <scope>NUCLEOTIDE SEQUENCE [LARGE SCALE GENOMIC DNA]</scope>
    <source>
        <strain evidence="4 5">ATCC 19740</strain>
    </source>
</reference>
<dbReference type="InterPro" id="IPR009057">
    <property type="entry name" value="Homeodomain-like_sf"/>
</dbReference>
<dbReference type="InterPro" id="IPR002514">
    <property type="entry name" value="Transposase_8"/>
</dbReference>
<evidence type="ECO:0000313" key="5">
    <source>
        <dbReference type="Proteomes" id="UP000326029"/>
    </source>
</evidence>
<dbReference type="InterPro" id="IPR012337">
    <property type="entry name" value="RNaseH-like_sf"/>
</dbReference>
<evidence type="ECO:0000256" key="1">
    <source>
        <dbReference type="ARBA" id="ARBA00002286"/>
    </source>
</evidence>
<feature type="coiled-coil region" evidence="2">
    <location>
        <begin position="66"/>
        <end position="93"/>
    </location>
</feature>
<proteinExistence type="predicted"/>
<evidence type="ECO:0000259" key="3">
    <source>
        <dbReference type="PROSITE" id="PS50994"/>
    </source>
</evidence>
<name>A0ABX6BN53_9ACTN</name>
<gene>
    <name evidence="4" type="ORF">CP977_33810</name>
</gene>
<accession>A0ABX6BN53</accession>
<dbReference type="SUPFAM" id="SSF53098">
    <property type="entry name" value="Ribonuclease H-like"/>
    <property type="match status" value="1"/>
</dbReference>
<dbReference type="PANTHER" id="PTHR46889:SF4">
    <property type="entry name" value="TRANSPOSASE INSO FOR INSERTION SEQUENCE ELEMENT IS911B-RELATED"/>
    <property type="match status" value="1"/>
</dbReference>
<dbReference type="Pfam" id="PF01527">
    <property type="entry name" value="HTH_Tnp_1"/>
    <property type="match status" value="1"/>
</dbReference>
<dbReference type="Pfam" id="PF00665">
    <property type="entry name" value="rve"/>
    <property type="match status" value="1"/>
</dbReference>
<dbReference type="EMBL" id="CP023693">
    <property type="protein sequence ID" value="QEV36524.1"/>
    <property type="molecule type" value="Genomic_DNA"/>
</dbReference>
<dbReference type="PROSITE" id="PS50994">
    <property type="entry name" value="INTEGRASE"/>
    <property type="match status" value="1"/>
</dbReference>
<dbReference type="InterPro" id="IPR025948">
    <property type="entry name" value="HTH-like_dom"/>
</dbReference>
<dbReference type="NCBIfam" id="NF033516">
    <property type="entry name" value="transpos_IS3"/>
    <property type="match status" value="1"/>
</dbReference>
<dbReference type="InterPro" id="IPR036397">
    <property type="entry name" value="RNaseH_sf"/>
</dbReference>
<organism evidence="4 5">
    <name type="scientific">Streptomyces cinereoruber</name>
    <dbReference type="NCBI Taxonomy" id="67260"/>
    <lineage>
        <taxon>Bacteria</taxon>
        <taxon>Bacillati</taxon>
        <taxon>Actinomycetota</taxon>
        <taxon>Actinomycetes</taxon>
        <taxon>Kitasatosporales</taxon>
        <taxon>Streptomycetaceae</taxon>
        <taxon>Streptomyces</taxon>
    </lineage>
</organism>
<dbReference type="Pfam" id="PF13276">
    <property type="entry name" value="HTH_21"/>
    <property type="match status" value="1"/>
</dbReference>
<dbReference type="SUPFAM" id="SSF46689">
    <property type="entry name" value="Homeodomain-like"/>
    <property type="match status" value="1"/>
</dbReference>
<dbReference type="InterPro" id="IPR050900">
    <property type="entry name" value="Transposase_IS3/IS150/IS904"/>
</dbReference>
<keyword evidence="5" id="KW-1185">Reference proteome</keyword>
<evidence type="ECO:0000313" key="4">
    <source>
        <dbReference type="EMBL" id="QEV36524.1"/>
    </source>
</evidence>
<dbReference type="Gene3D" id="3.30.420.10">
    <property type="entry name" value="Ribonuclease H-like superfamily/Ribonuclease H"/>
    <property type="match status" value="1"/>
</dbReference>
<dbReference type="RefSeq" id="WP_152371444.1">
    <property type="nucleotide sequence ID" value="NZ_BMSJ01000003.1"/>
</dbReference>
<dbReference type="PANTHER" id="PTHR46889">
    <property type="entry name" value="TRANSPOSASE INSF FOR INSERTION SEQUENCE IS3B-RELATED"/>
    <property type="match status" value="1"/>
</dbReference>
<evidence type="ECO:0000256" key="2">
    <source>
        <dbReference type="SAM" id="Coils"/>
    </source>
</evidence>
<feature type="domain" description="Integrase catalytic" evidence="3">
    <location>
        <begin position="217"/>
        <end position="393"/>
    </location>
</feature>
<dbReference type="GeneID" id="95458718"/>
<dbReference type="InterPro" id="IPR001584">
    <property type="entry name" value="Integrase_cat-core"/>
</dbReference>
<dbReference type="Gene3D" id="1.10.10.60">
    <property type="entry name" value="Homeodomain-like"/>
    <property type="match status" value="1"/>
</dbReference>
<dbReference type="InterPro" id="IPR048020">
    <property type="entry name" value="Transpos_IS3"/>
</dbReference>